<dbReference type="InterPro" id="IPR011993">
    <property type="entry name" value="PH-like_dom_sf"/>
</dbReference>
<sequence length="259" mass="29126">MTDGTLNESNEMMMIREIEAQAKFRATASSRTSRTSGQGEDGQEQIEDEEIFHSFTPASFDLLVPVLKLKLDSVRPRFENLPAPASCQNRHPKFVESISLLTGWSDLICSSIILTERELSFYSKERDRSIIIPYQAISLHGISGGGNDAQLYCQLDLEEMIGDERMRSEANEQQEGEEESEEPIVLTITPEEGDRSALVQEMFRAMSYCASLHPTSLPRIEDQADKDDHHLLDALLSHDNSPEQPPADHLAAANRFQPY</sequence>
<evidence type="ECO:0000313" key="7">
    <source>
        <dbReference type="Proteomes" id="UP000324748"/>
    </source>
</evidence>
<reference evidence="6 7" key="1">
    <citation type="submission" date="2019-05" db="EMBL/GenBank/DDBJ databases">
        <title>Emergence of the Ug99 lineage of the wheat stem rust pathogen through somatic hybridization.</title>
        <authorList>
            <person name="Li F."/>
            <person name="Upadhyaya N.M."/>
            <person name="Sperschneider J."/>
            <person name="Matny O."/>
            <person name="Nguyen-Phuc H."/>
            <person name="Mago R."/>
            <person name="Raley C."/>
            <person name="Miller M.E."/>
            <person name="Silverstein K.A.T."/>
            <person name="Henningsen E."/>
            <person name="Hirsch C.D."/>
            <person name="Visser B."/>
            <person name="Pretorius Z.A."/>
            <person name="Steffenson B.J."/>
            <person name="Schwessinger B."/>
            <person name="Dodds P.N."/>
            <person name="Figueroa M."/>
        </authorList>
    </citation>
    <scope>NUCLEOTIDE SEQUENCE [LARGE SCALE GENOMIC DNA]</scope>
    <source>
        <strain evidence="6">21-0</strain>
    </source>
</reference>
<dbReference type="EMBL" id="VSWC01000197">
    <property type="protein sequence ID" value="KAA1064997.1"/>
    <property type="molecule type" value="Genomic_DNA"/>
</dbReference>
<dbReference type="Gene3D" id="2.30.29.30">
    <property type="entry name" value="Pleckstrin-homology domain (PH domain)/Phosphotyrosine-binding domain (PTB)"/>
    <property type="match status" value="1"/>
</dbReference>
<dbReference type="GO" id="GO:0000387">
    <property type="term" value="P:spliceosomal snRNP assembly"/>
    <property type="evidence" value="ECO:0007669"/>
    <property type="project" value="TreeGrafter"/>
</dbReference>
<evidence type="ECO:0000256" key="5">
    <source>
        <dbReference type="SAM" id="MobiDB-lite"/>
    </source>
</evidence>
<dbReference type="GO" id="GO:0045292">
    <property type="term" value="P:mRNA cis splicing, via spliceosome"/>
    <property type="evidence" value="ECO:0007669"/>
    <property type="project" value="TreeGrafter"/>
</dbReference>
<accession>A0A5B0LJF6</accession>
<dbReference type="Proteomes" id="UP000324748">
    <property type="component" value="Unassembled WGS sequence"/>
</dbReference>
<dbReference type="GO" id="GO:0005681">
    <property type="term" value="C:spliceosomal complex"/>
    <property type="evidence" value="ECO:0007669"/>
    <property type="project" value="TreeGrafter"/>
</dbReference>
<keyword evidence="3" id="KW-0963">Cytoplasm</keyword>
<gene>
    <name evidence="6" type="ORF">PGT21_021215</name>
</gene>
<feature type="region of interest" description="Disordered" evidence="5">
    <location>
        <begin position="236"/>
        <end position="259"/>
    </location>
</feature>
<dbReference type="AlphaFoldDB" id="A0A5B0LJF6"/>
<proteinExistence type="predicted"/>
<evidence type="ECO:0000256" key="4">
    <source>
        <dbReference type="ARBA" id="ARBA00023242"/>
    </source>
</evidence>
<dbReference type="Pfam" id="PF03517">
    <property type="entry name" value="Voldacs"/>
    <property type="match status" value="1"/>
</dbReference>
<feature type="region of interest" description="Disordered" evidence="5">
    <location>
        <begin position="26"/>
        <end position="45"/>
    </location>
</feature>
<evidence type="ECO:0000256" key="3">
    <source>
        <dbReference type="ARBA" id="ARBA00022490"/>
    </source>
</evidence>
<comment type="subcellular location">
    <subcellularLocation>
        <location evidence="2">Cytoplasm</location>
    </subcellularLocation>
    <subcellularLocation>
        <location evidence="1">Nucleus</location>
    </subcellularLocation>
</comment>
<organism evidence="6 7">
    <name type="scientific">Puccinia graminis f. sp. tritici</name>
    <dbReference type="NCBI Taxonomy" id="56615"/>
    <lineage>
        <taxon>Eukaryota</taxon>
        <taxon>Fungi</taxon>
        <taxon>Dikarya</taxon>
        <taxon>Basidiomycota</taxon>
        <taxon>Pucciniomycotina</taxon>
        <taxon>Pucciniomycetes</taxon>
        <taxon>Pucciniales</taxon>
        <taxon>Pucciniaceae</taxon>
        <taxon>Puccinia</taxon>
    </lineage>
</organism>
<evidence type="ECO:0000313" key="6">
    <source>
        <dbReference type="EMBL" id="KAA1064997.1"/>
    </source>
</evidence>
<protein>
    <submittedName>
        <fullName evidence="6">Uncharacterized protein</fullName>
    </submittedName>
</protein>
<name>A0A5B0LJF6_PUCGR</name>
<dbReference type="PANTHER" id="PTHR21399">
    <property type="entry name" value="CHLORIDE CONDUCTANCE REGULATORY PROTEIN ICLN"/>
    <property type="match status" value="1"/>
</dbReference>
<keyword evidence="4" id="KW-0539">Nucleus</keyword>
<dbReference type="GO" id="GO:0034715">
    <property type="term" value="C:pICln-Sm protein complex"/>
    <property type="evidence" value="ECO:0007669"/>
    <property type="project" value="TreeGrafter"/>
</dbReference>
<dbReference type="OrthoDB" id="19714at2759"/>
<dbReference type="PANTHER" id="PTHR21399:SF0">
    <property type="entry name" value="METHYLOSOME SUBUNIT PICLN"/>
    <property type="match status" value="1"/>
</dbReference>
<evidence type="ECO:0000256" key="2">
    <source>
        <dbReference type="ARBA" id="ARBA00004496"/>
    </source>
</evidence>
<keyword evidence="7" id="KW-1185">Reference proteome</keyword>
<dbReference type="GO" id="GO:0005829">
    <property type="term" value="C:cytosol"/>
    <property type="evidence" value="ECO:0007669"/>
    <property type="project" value="TreeGrafter"/>
</dbReference>
<feature type="compositionally biased region" description="Low complexity" evidence="5">
    <location>
        <begin position="26"/>
        <end position="38"/>
    </location>
</feature>
<comment type="caution">
    <text evidence="6">The sequence shown here is derived from an EMBL/GenBank/DDBJ whole genome shotgun (WGS) entry which is preliminary data.</text>
</comment>
<evidence type="ECO:0000256" key="1">
    <source>
        <dbReference type="ARBA" id="ARBA00004123"/>
    </source>
</evidence>
<dbReference type="InterPro" id="IPR039924">
    <property type="entry name" value="ICln/Lot5/Saf5"/>
</dbReference>